<reference evidence="2 3" key="1">
    <citation type="journal article" date="2018" name="Sci. Rep.">
        <title>Genome sequence of the cauliflower mushroom Sparassis crispa (Hanabiratake) and its association with beneficial usage.</title>
        <authorList>
            <person name="Kiyama R."/>
            <person name="Furutani Y."/>
            <person name="Kawaguchi K."/>
            <person name="Nakanishi T."/>
        </authorList>
    </citation>
    <scope>NUCLEOTIDE SEQUENCE [LARGE SCALE GENOMIC DNA]</scope>
</reference>
<dbReference type="InParanoid" id="A0A401H524"/>
<feature type="compositionally biased region" description="Polar residues" evidence="1">
    <location>
        <begin position="55"/>
        <end position="71"/>
    </location>
</feature>
<gene>
    <name evidence="2" type="ORF">SCP_1601630</name>
</gene>
<sequence>MEPSQSPLPRWAQHPFDNPVANIILHSDNIDFCVHSVILSEASRTCSASSSPSSTIPNAMAGTSTEMAALD</sequence>
<dbReference type="AlphaFoldDB" id="A0A401H524"/>
<organism evidence="2 3">
    <name type="scientific">Sparassis crispa</name>
    <dbReference type="NCBI Taxonomy" id="139825"/>
    <lineage>
        <taxon>Eukaryota</taxon>
        <taxon>Fungi</taxon>
        <taxon>Dikarya</taxon>
        <taxon>Basidiomycota</taxon>
        <taxon>Agaricomycotina</taxon>
        <taxon>Agaricomycetes</taxon>
        <taxon>Polyporales</taxon>
        <taxon>Sparassidaceae</taxon>
        <taxon>Sparassis</taxon>
    </lineage>
</organism>
<protein>
    <recommendedName>
        <fullName evidence="4">BTB domain-containing protein</fullName>
    </recommendedName>
</protein>
<evidence type="ECO:0008006" key="4">
    <source>
        <dbReference type="Google" id="ProtNLM"/>
    </source>
</evidence>
<keyword evidence="3" id="KW-1185">Reference proteome</keyword>
<evidence type="ECO:0000313" key="3">
    <source>
        <dbReference type="Proteomes" id="UP000287166"/>
    </source>
</evidence>
<feature type="compositionally biased region" description="Low complexity" evidence="1">
    <location>
        <begin position="45"/>
        <end position="54"/>
    </location>
</feature>
<dbReference type="RefSeq" id="XP_027620414.1">
    <property type="nucleotide sequence ID" value="XM_027764613.1"/>
</dbReference>
<accession>A0A401H524</accession>
<proteinExistence type="predicted"/>
<dbReference type="EMBL" id="BFAD01000016">
    <property type="protein sequence ID" value="GBE89501.1"/>
    <property type="molecule type" value="Genomic_DNA"/>
</dbReference>
<feature type="region of interest" description="Disordered" evidence="1">
    <location>
        <begin position="45"/>
        <end position="71"/>
    </location>
</feature>
<evidence type="ECO:0000313" key="2">
    <source>
        <dbReference type="EMBL" id="GBE89501.1"/>
    </source>
</evidence>
<dbReference type="GeneID" id="38786418"/>
<evidence type="ECO:0000256" key="1">
    <source>
        <dbReference type="SAM" id="MobiDB-lite"/>
    </source>
</evidence>
<comment type="caution">
    <text evidence="2">The sequence shown here is derived from an EMBL/GenBank/DDBJ whole genome shotgun (WGS) entry which is preliminary data.</text>
</comment>
<dbReference type="Proteomes" id="UP000287166">
    <property type="component" value="Unassembled WGS sequence"/>
</dbReference>
<name>A0A401H524_9APHY</name>